<feature type="transmembrane region" description="Helical" evidence="6">
    <location>
        <begin position="24"/>
        <end position="43"/>
    </location>
</feature>
<dbReference type="GO" id="GO:0015648">
    <property type="term" value="F:lipid-linked peptidoglycan transporter activity"/>
    <property type="evidence" value="ECO:0007669"/>
    <property type="project" value="TreeGrafter"/>
</dbReference>
<name>A0A562UWL0_9SPHN</name>
<comment type="caution">
    <text evidence="7">The sequence shown here is derived from an EMBL/GenBank/DDBJ whole genome shotgun (WGS) entry which is preliminary data.</text>
</comment>
<feature type="transmembrane region" description="Helical" evidence="6">
    <location>
        <begin position="345"/>
        <end position="366"/>
    </location>
</feature>
<dbReference type="UniPathway" id="UPA00219"/>
<keyword evidence="2 6" id="KW-0812">Transmembrane</keyword>
<comment type="subcellular location">
    <subcellularLocation>
        <location evidence="6">Cell inner membrane</location>
        <topology evidence="6">Multi-pass membrane protein</topology>
    </subcellularLocation>
    <subcellularLocation>
        <location evidence="1">Membrane</location>
        <topology evidence="1">Multi-pass membrane protein</topology>
    </subcellularLocation>
</comment>
<dbReference type="GO" id="GO:0005886">
    <property type="term" value="C:plasma membrane"/>
    <property type="evidence" value="ECO:0007669"/>
    <property type="project" value="UniProtKB-SubCell"/>
</dbReference>
<dbReference type="Pfam" id="PF01098">
    <property type="entry name" value="FTSW_RODA_SPOVE"/>
    <property type="match status" value="1"/>
</dbReference>
<feature type="transmembrane region" description="Helical" evidence="6">
    <location>
        <begin position="279"/>
        <end position="299"/>
    </location>
</feature>
<keyword evidence="6" id="KW-0573">Peptidoglycan synthesis</keyword>
<feature type="transmembrane region" description="Helical" evidence="6">
    <location>
        <begin position="167"/>
        <end position="184"/>
    </location>
</feature>
<keyword evidence="3 6" id="KW-0133">Cell shape</keyword>
<feature type="transmembrane region" description="Helical" evidence="6">
    <location>
        <begin position="81"/>
        <end position="103"/>
    </location>
</feature>
<evidence type="ECO:0000313" key="7">
    <source>
        <dbReference type="EMBL" id="TWJ09983.1"/>
    </source>
</evidence>
<feature type="transmembrane region" description="Helical" evidence="6">
    <location>
        <begin position="191"/>
        <end position="210"/>
    </location>
</feature>
<evidence type="ECO:0000313" key="8">
    <source>
        <dbReference type="Proteomes" id="UP000320547"/>
    </source>
</evidence>
<feature type="transmembrane region" description="Helical" evidence="6">
    <location>
        <begin position="55"/>
        <end position="75"/>
    </location>
</feature>
<keyword evidence="6" id="KW-0961">Cell wall biogenesis/degradation</keyword>
<keyword evidence="6" id="KW-0808">Transferase</keyword>
<dbReference type="AlphaFoldDB" id="A0A562UWL0"/>
<dbReference type="PANTHER" id="PTHR30474">
    <property type="entry name" value="CELL CYCLE PROTEIN"/>
    <property type="match status" value="1"/>
</dbReference>
<keyword evidence="5 6" id="KW-0472">Membrane</keyword>
<protein>
    <recommendedName>
        <fullName evidence="6">Peptidoglycan glycosyltransferase MrdB</fullName>
        <shortName evidence="6">PGT</shortName>
        <ecNumber evidence="6">2.4.99.28</ecNumber>
    </recommendedName>
    <alternativeName>
        <fullName evidence="6">Cell elongation protein RodA</fullName>
    </alternativeName>
    <alternativeName>
        <fullName evidence="6">Cell wall polymerase</fullName>
    </alternativeName>
    <alternativeName>
        <fullName evidence="6">Peptidoglycan polymerase</fullName>
        <shortName evidence="6">PG polymerase</shortName>
    </alternativeName>
</protein>
<keyword evidence="4 6" id="KW-1133">Transmembrane helix</keyword>
<dbReference type="Proteomes" id="UP000320547">
    <property type="component" value="Unassembled WGS sequence"/>
</dbReference>
<dbReference type="GO" id="GO:0051301">
    <property type="term" value="P:cell division"/>
    <property type="evidence" value="ECO:0007669"/>
    <property type="project" value="InterPro"/>
</dbReference>
<dbReference type="NCBIfam" id="TIGR02210">
    <property type="entry name" value="rodA_shape"/>
    <property type="match status" value="1"/>
</dbReference>
<keyword evidence="6" id="KW-0328">Glycosyltransferase</keyword>
<evidence type="ECO:0000256" key="6">
    <source>
        <dbReference type="HAMAP-Rule" id="MF_02079"/>
    </source>
</evidence>
<comment type="function">
    <text evidence="6">Peptidoglycan polymerase that is essential for cell wall elongation.</text>
</comment>
<dbReference type="EMBL" id="VLLK01000001">
    <property type="protein sequence ID" value="TWJ09983.1"/>
    <property type="molecule type" value="Genomic_DNA"/>
</dbReference>
<comment type="pathway">
    <text evidence="6">Cell wall biogenesis; peptidoglycan biosynthesis.</text>
</comment>
<evidence type="ECO:0000256" key="2">
    <source>
        <dbReference type="ARBA" id="ARBA00022692"/>
    </source>
</evidence>
<feature type="transmembrane region" description="Helical" evidence="6">
    <location>
        <begin position="311"/>
        <end position="333"/>
    </location>
</feature>
<evidence type="ECO:0000256" key="5">
    <source>
        <dbReference type="ARBA" id="ARBA00023136"/>
    </source>
</evidence>
<dbReference type="GO" id="GO:0008360">
    <property type="term" value="P:regulation of cell shape"/>
    <property type="evidence" value="ECO:0007669"/>
    <property type="project" value="UniProtKB-KW"/>
</dbReference>
<reference evidence="7 8" key="1">
    <citation type="submission" date="2019-07" db="EMBL/GenBank/DDBJ databases">
        <title>Genomic Encyclopedia of Archaeal and Bacterial Type Strains, Phase II (KMG-II): from individual species to whole genera.</title>
        <authorList>
            <person name="Goeker M."/>
        </authorList>
    </citation>
    <scope>NUCLEOTIDE SEQUENCE [LARGE SCALE GENOMIC DNA]</scope>
    <source>
        <strain evidence="7 8">ATCC BAA-2084</strain>
    </source>
</reference>
<dbReference type="GO" id="GO:0032153">
    <property type="term" value="C:cell division site"/>
    <property type="evidence" value="ECO:0007669"/>
    <property type="project" value="TreeGrafter"/>
</dbReference>
<accession>A0A562UWL0</accession>
<dbReference type="GO" id="GO:0009252">
    <property type="term" value="P:peptidoglycan biosynthetic process"/>
    <property type="evidence" value="ECO:0007669"/>
    <property type="project" value="UniProtKB-UniRule"/>
</dbReference>
<keyword evidence="6" id="KW-0997">Cell inner membrane</keyword>
<dbReference type="EC" id="2.4.99.28" evidence="6"/>
<evidence type="ECO:0000256" key="3">
    <source>
        <dbReference type="ARBA" id="ARBA00022960"/>
    </source>
</evidence>
<evidence type="ECO:0000256" key="4">
    <source>
        <dbReference type="ARBA" id="ARBA00022989"/>
    </source>
</evidence>
<keyword evidence="6" id="KW-1003">Cell membrane</keyword>
<keyword evidence="8" id="KW-1185">Reference proteome</keyword>
<evidence type="ECO:0000256" key="1">
    <source>
        <dbReference type="ARBA" id="ARBA00004141"/>
    </source>
</evidence>
<dbReference type="HAMAP" id="MF_02079">
    <property type="entry name" value="PGT_RodA"/>
    <property type="match status" value="1"/>
</dbReference>
<organism evidence="7 8">
    <name type="scientific">Altererythrobacter ishigakiensis</name>
    <dbReference type="NCBI Taxonomy" id="476157"/>
    <lineage>
        <taxon>Bacteria</taxon>
        <taxon>Pseudomonadati</taxon>
        <taxon>Pseudomonadota</taxon>
        <taxon>Alphaproteobacteria</taxon>
        <taxon>Sphingomonadales</taxon>
        <taxon>Erythrobacteraceae</taxon>
        <taxon>Altererythrobacter</taxon>
    </lineage>
</organism>
<gene>
    <name evidence="6" type="primary">mrdB</name>
    <name evidence="6" type="synonym">rodA</name>
    <name evidence="7" type="ORF">JN10_1640</name>
</gene>
<dbReference type="InterPro" id="IPR011923">
    <property type="entry name" value="RodA/MrdB"/>
</dbReference>
<dbReference type="PANTHER" id="PTHR30474:SF1">
    <property type="entry name" value="PEPTIDOGLYCAN GLYCOSYLTRANSFERASE MRDB"/>
    <property type="match status" value="1"/>
</dbReference>
<dbReference type="STRING" id="476157.GCA_001663155_01717"/>
<proteinExistence type="inferred from homology"/>
<dbReference type="GO" id="GO:0008955">
    <property type="term" value="F:peptidoglycan glycosyltransferase activity"/>
    <property type="evidence" value="ECO:0007669"/>
    <property type="project" value="UniProtKB-UniRule"/>
</dbReference>
<dbReference type="RefSeq" id="WP_067599869.1">
    <property type="nucleotide sequence ID" value="NZ_CP015963.1"/>
</dbReference>
<dbReference type="InterPro" id="IPR001182">
    <property type="entry name" value="FtsW/RodA"/>
</dbReference>
<dbReference type="GO" id="GO:0071555">
    <property type="term" value="P:cell wall organization"/>
    <property type="evidence" value="ECO:0007669"/>
    <property type="project" value="UniProtKB-KW"/>
</dbReference>
<comment type="catalytic activity">
    <reaction evidence="6">
        <text>[GlcNAc-(1-&gt;4)-Mur2Ac(oyl-L-Ala-gamma-D-Glu-L-Lys-D-Ala-D-Ala)](n)-di-trans,octa-cis-undecaprenyl diphosphate + beta-D-GlcNAc-(1-&gt;4)-Mur2Ac(oyl-L-Ala-gamma-D-Glu-L-Lys-D-Ala-D-Ala)-di-trans,octa-cis-undecaprenyl diphosphate = [GlcNAc-(1-&gt;4)-Mur2Ac(oyl-L-Ala-gamma-D-Glu-L-Lys-D-Ala-D-Ala)](n+1)-di-trans,octa-cis-undecaprenyl diphosphate + di-trans,octa-cis-undecaprenyl diphosphate + H(+)</text>
        <dbReference type="Rhea" id="RHEA:23708"/>
        <dbReference type="Rhea" id="RHEA-COMP:9602"/>
        <dbReference type="Rhea" id="RHEA-COMP:9603"/>
        <dbReference type="ChEBI" id="CHEBI:15378"/>
        <dbReference type="ChEBI" id="CHEBI:58405"/>
        <dbReference type="ChEBI" id="CHEBI:60033"/>
        <dbReference type="ChEBI" id="CHEBI:78435"/>
        <dbReference type="EC" id="2.4.99.28"/>
    </reaction>
</comment>
<comment type="similarity">
    <text evidence="6">Belongs to the SEDS family. MrdB/RodA subfamily.</text>
</comment>
<sequence length="379" mass="40866">MNRFGKTSNNSLIPAPIARQPWEMLIPLLTLVLFGAAVLYSAAGGAIQPFAASHIVRFTVFMVMAAIIASLPQPLVKFLTYPAYVTVLLMLLAVEVVGAIGGGSQRWLDLGFMRLQPSEIMKPVVVLALARFYSSLPPGMVGNWQALVLPGALIAMPMSLVLLQPDLGTSLAIAFGGAIVMLLAGLPVRWFAIGGAIAAVLAPLAFFFGLQEYQQRRVTTFMDPESDPLGAGYHITQSKIAIGSGGLTGKGFNQGSQSHLDYLPEPHTDFVFATMAEEWGLIGGLFVIVMFSLILRWGWRVARASNDRFAMLLAGGATATVFFYIAINLMMVMGLAPVVGIPLPWMSHGGSSMLTNMICVGLLMMVNRWNREAPRRGLH</sequence>